<feature type="domain" description="Ketoreductase" evidence="3">
    <location>
        <begin position="32"/>
        <end position="210"/>
    </location>
</feature>
<dbReference type="PROSITE" id="PS00061">
    <property type="entry name" value="ADH_SHORT"/>
    <property type="match status" value="1"/>
</dbReference>
<dbReference type="Gene3D" id="3.40.50.720">
    <property type="entry name" value="NAD(P)-binding Rossmann-like Domain"/>
    <property type="match status" value="1"/>
</dbReference>
<proteinExistence type="inferred from homology"/>
<dbReference type="Pfam" id="PF13561">
    <property type="entry name" value="adh_short_C2"/>
    <property type="match status" value="1"/>
</dbReference>
<dbReference type="EMBL" id="ACFC01000003">
    <property type="protein sequence ID" value="EEE08050.1"/>
    <property type="molecule type" value="Genomic_DNA"/>
</dbReference>
<evidence type="ECO:0000259" key="3">
    <source>
        <dbReference type="SMART" id="SM00822"/>
    </source>
</evidence>
<dbReference type="InterPro" id="IPR057326">
    <property type="entry name" value="KR_dom"/>
</dbReference>
<reference evidence="4 5" key="1">
    <citation type="journal article" date="2012" name="J. Bacteriol.">
        <title>Draft Genome Sequence Determination for Cystic Fibrosis and Chronic Granulomatous Disease Burkholderia multivorans Isolates.</title>
        <authorList>
            <person name="Varga J.J."/>
            <person name="Losada L."/>
            <person name="Zelazny A.M."/>
            <person name="Brinkac L."/>
            <person name="Harkins D."/>
            <person name="Radune D."/>
            <person name="Hostetler J."/>
            <person name="Sampaio E.P."/>
            <person name="Ronning C.M."/>
            <person name="Nierman W.C."/>
            <person name="Greenberg D.E."/>
            <person name="Holland S.M."/>
            <person name="Goldberg J.B."/>
        </authorList>
    </citation>
    <scope>NUCLEOTIDE SEQUENCE [LARGE SCALE GENOMIC DNA]</scope>
    <source>
        <strain evidence="4 5">CGD2</strain>
    </source>
</reference>
<protein>
    <submittedName>
        <fullName evidence="4">Short-chain dehydrogenase/reductase SDR</fullName>
    </submittedName>
</protein>
<dbReference type="InterPro" id="IPR020904">
    <property type="entry name" value="Sc_DH/Rdtase_CS"/>
</dbReference>
<keyword evidence="2" id="KW-0560">Oxidoreductase</keyword>
<evidence type="ECO:0000256" key="1">
    <source>
        <dbReference type="ARBA" id="ARBA00006484"/>
    </source>
</evidence>
<gene>
    <name evidence="4" type="ORF">BURMUCGD2_2267</name>
</gene>
<evidence type="ECO:0000256" key="2">
    <source>
        <dbReference type="ARBA" id="ARBA00023002"/>
    </source>
</evidence>
<dbReference type="Proteomes" id="UP000004535">
    <property type="component" value="Unassembled WGS sequence"/>
</dbReference>
<dbReference type="PRINTS" id="PR00080">
    <property type="entry name" value="SDRFAMILY"/>
</dbReference>
<dbReference type="PANTHER" id="PTHR43639:SF1">
    <property type="entry name" value="SHORT-CHAIN DEHYDROGENASE_REDUCTASE FAMILY PROTEIN"/>
    <property type="match status" value="1"/>
</dbReference>
<dbReference type="InterPro" id="IPR036291">
    <property type="entry name" value="NAD(P)-bd_dom_sf"/>
</dbReference>
<evidence type="ECO:0000313" key="5">
    <source>
        <dbReference type="Proteomes" id="UP000004535"/>
    </source>
</evidence>
<sequence>MTTPVRRAVGSRCPFIVKFSKRYPIMSKLADKVAIVTGASKGIGAAIAKALAAEGAAVVVNYASSKAGADAVVSAIVEAGGRAVAVGGDVSKAADAQRIVDTAIETYGRLDVLVNNSGVYEFAPIEAITEEHYRKQFDTNVFGLLLTTQAAARHLGEGASIINISSAITSMVPPASAVYSGTKGAVDAITGVLANELAPRKIRVNAINPGLVVTEGTHTTGIIGSDLEKQVLAETPLGRHGAPDDIASVAVFLASNDARWLTGEHLVASGGLR</sequence>
<name>B9BN40_9BURK</name>
<dbReference type="PANTHER" id="PTHR43639">
    <property type="entry name" value="OXIDOREDUCTASE, SHORT-CHAIN DEHYDROGENASE/REDUCTASE FAMILY (AFU_ORTHOLOGUE AFUA_5G02870)"/>
    <property type="match status" value="1"/>
</dbReference>
<dbReference type="AlphaFoldDB" id="B9BN40"/>
<evidence type="ECO:0000313" key="4">
    <source>
        <dbReference type="EMBL" id="EEE08050.1"/>
    </source>
</evidence>
<comment type="caution">
    <text evidence="4">The sequence shown here is derived from an EMBL/GenBank/DDBJ whole genome shotgun (WGS) entry which is preliminary data.</text>
</comment>
<dbReference type="SUPFAM" id="SSF51735">
    <property type="entry name" value="NAD(P)-binding Rossmann-fold domains"/>
    <property type="match status" value="1"/>
</dbReference>
<dbReference type="NCBIfam" id="NF005559">
    <property type="entry name" value="PRK07231.1"/>
    <property type="match status" value="1"/>
</dbReference>
<dbReference type="PRINTS" id="PR00081">
    <property type="entry name" value="GDHRDH"/>
</dbReference>
<dbReference type="FunFam" id="3.40.50.720:FF:000084">
    <property type="entry name" value="Short-chain dehydrogenase reductase"/>
    <property type="match status" value="1"/>
</dbReference>
<dbReference type="SMART" id="SM00822">
    <property type="entry name" value="PKS_KR"/>
    <property type="match status" value="1"/>
</dbReference>
<comment type="similarity">
    <text evidence="1">Belongs to the short-chain dehydrogenases/reductases (SDR) family.</text>
</comment>
<organism evidence="4 5">
    <name type="scientific">Burkholderia multivorans CGD2</name>
    <dbReference type="NCBI Taxonomy" id="513052"/>
    <lineage>
        <taxon>Bacteria</taxon>
        <taxon>Pseudomonadati</taxon>
        <taxon>Pseudomonadota</taxon>
        <taxon>Betaproteobacteria</taxon>
        <taxon>Burkholderiales</taxon>
        <taxon>Burkholderiaceae</taxon>
        <taxon>Burkholderia</taxon>
        <taxon>Burkholderia cepacia complex</taxon>
    </lineage>
</organism>
<dbReference type="GO" id="GO:0016491">
    <property type="term" value="F:oxidoreductase activity"/>
    <property type="evidence" value="ECO:0007669"/>
    <property type="project" value="UniProtKB-KW"/>
</dbReference>
<dbReference type="InterPro" id="IPR002347">
    <property type="entry name" value="SDR_fam"/>
</dbReference>
<accession>B9BN40</accession>